<dbReference type="AlphaFoldDB" id="A0A0C1MHB9"/>
<accession>A0A0C1MHB9</accession>
<evidence type="ECO:0000313" key="3">
    <source>
        <dbReference type="Proteomes" id="UP000031327"/>
    </source>
</evidence>
<name>A0A0C1MHB9_9GAMM</name>
<keyword evidence="1" id="KW-0812">Transmembrane</keyword>
<comment type="caution">
    <text evidence="2">The sequence shown here is derived from an EMBL/GenBank/DDBJ whole genome shotgun (WGS) entry which is preliminary data.</text>
</comment>
<dbReference type="OrthoDB" id="6316121at2"/>
<proteinExistence type="predicted"/>
<feature type="transmembrane region" description="Helical" evidence="1">
    <location>
        <begin position="104"/>
        <end position="123"/>
    </location>
</feature>
<protein>
    <submittedName>
        <fullName evidence="2">Uncharacterized protein</fullName>
    </submittedName>
</protein>
<keyword evidence="1" id="KW-0472">Membrane</keyword>
<dbReference type="RefSeq" id="WP_039610911.1">
    <property type="nucleotide sequence ID" value="NZ_JWIC01000007.1"/>
</dbReference>
<keyword evidence="1" id="KW-1133">Transmembrane helix</keyword>
<dbReference type="EMBL" id="JWIC01000007">
    <property type="protein sequence ID" value="KID56339.1"/>
    <property type="molecule type" value="Genomic_DNA"/>
</dbReference>
<evidence type="ECO:0000313" key="2">
    <source>
        <dbReference type="EMBL" id="KID56339.1"/>
    </source>
</evidence>
<feature type="transmembrane region" description="Helical" evidence="1">
    <location>
        <begin position="41"/>
        <end position="57"/>
    </location>
</feature>
<evidence type="ECO:0000256" key="1">
    <source>
        <dbReference type="SAM" id="Phobius"/>
    </source>
</evidence>
<gene>
    <name evidence="2" type="ORF">JF50_19055</name>
</gene>
<dbReference type="Proteomes" id="UP000031327">
    <property type="component" value="Unassembled WGS sequence"/>
</dbReference>
<reference evidence="2 3" key="1">
    <citation type="submission" date="2014-12" db="EMBL/GenBank/DDBJ databases">
        <title>Draft Genome Sequence of Pseudoalteromonas luteoviolacea HI1.</title>
        <authorList>
            <person name="Asahina A.Y."/>
            <person name="Hadfield M.G."/>
        </authorList>
    </citation>
    <scope>NUCLEOTIDE SEQUENCE [LARGE SCALE GENOMIC DNA]</scope>
    <source>
        <strain evidence="2 3">HI1</strain>
    </source>
</reference>
<sequence>MDIFILLIAFLAPMIIAEFYSSREYELSFRDHFQKWRLGKYLALFFSFLYLFALMVLEGANPESVFSALYGGAWLALITYSKSFGELFLGNAEEFKRVGLLEDAAFIIGWVGLIHQCASYLLYV</sequence>
<organism evidence="2 3">
    <name type="scientific">Pseudoalteromonas luteoviolacea</name>
    <dbReference type="NCBI Taxonomy" id="43657"/>
    <lineage>
        <taxon>Bacteria</taxon>
        <taxon>Pseudomonadati</taxon>
        <taxon>Pseudomonadota</taxon>
        <taxon>Gammaproteobacteria</taxon>
        <taxon>Alteromonadales</taxon>
        <taxon>Pseudoalteromonadaceae</taxon>
        <taxon>Pseudoalteromonas</taxon>
    </lineage>
</organism>